<keyword evidence="12" id="KW-0564">Palmitate</keyword>
<evidence type="ECO:0000256" key="4">
    <source>
        <dbReference type="ARBA" id="ARBA00022452"/>
    </source>
</evidence>
<dbReference type="Pfam" id="PF22461">
    <property type="entry name" value="SLBB_2"/>
    <property type="match status" value="1"/>
</dbReference>
<proteinExistence type="inferred from homology"/>
<evidence type="ECO:0000259" key="17">
    <source>
        <dbReference type="Pfam" id="PF06251"/>
    </source>
</evidence>
<keyword evidence="8" id="KW-0625">Polysaccharide transport</keyword>
<evidence type="ECO:0000256" key="9">
    <source>
        <dbReference type="ARBA" id="ARBA00023065"/>
    </source>
</evidence>
<comment type="similarity">
    <text evidence="2">Belongs to the BexD/CtrA/VexA family.</text>
</comment>
<feature type="compositionally biased region" description="Basic and acidic residues" evidence="15">
    <location>
        <begin position="267"/>
        <end position="279"/>
    </location>
</feature>
<dbReference type="Pfam" id="PF06251">
    <property type="entry name" value="Caps_syn_GfcC_C"/>
    <property type="match status" value="1"/>
</dbReference>
<evidence type="ECO:0000256" key="5">
    <source>
        <dbReference type="ARBA" id="ARBA00022597"/>
    </source>
</evidence>
<evidence type="ECO:0000313" key="21">
    <source>
        <dbReference type="Proteomes" id="UP000595197"/>
    </source>
</evidence>
<dbReference type="InterPro" id="IPR054765">
    <property type="entry name" value="SLBB_dom"/>
</dbReference>
<evidence type="ECO:0000256" key="13">
    <source>
        <dbReference type="ARBA" id="ARBA00023237"/>
    </source>
</evidence>
<feature type="region of interest" description="Disordered" evidence="15">
    <location>
        <begin position="261"/>
        <end position="280"/>
    </location>
</feature>
<evidence type="ECO:0000256" key="12">
    <source>
        <dbReference type="ARBA" id="ARBA00023139"/>
    </source>
</evidence>
<organism evidence="20 21">
    <name type="scientific">Skermanella cutis</name>
    <dbReference type="NCBI Taxonomy" id="2775420"/>
    <lineage>
        <taxon>Bacteria</taxon>
        <taxon>Pseudomonadati</taxon>
        <taxon>Pseudomonadota</taxon>
        <taxon>Alphaproteobacteria</taxon>
        <taxon>Rhodospirillales</taxon>
        <taxon>Azospirillaceae</taxon>
        <taxon>Skermanella</taxon>
    </lineage>
</organism>
<sequence length="974" mass="102346">MESAAPASPIEAAFSRRAGAPLKLYGHDLFTPRPGKVPPSFGTAQNDYLLGPGDELRITIHGAIYPSSRRYAVDSNGDVILDHLRPLRAAGRTIADLRRQLEAEVTLSMAGHEAFLSLEGMRRMGILVTGAVVSPGRHEVSGSGTLLDALLAAGGVDRLGSLRTIRLIRGGNSRTIDFYGLLQGLDGSDPALRDGDRIVVPPIGPTIAVAGEVKRPGIYELAPAEQTDGAPMSMAGALALAGGPIQPAPARIVRFALGSDGIETPDEATRGPGEPDDRPVTAGDLLIVSPARDHRRGTVTIAGHVRRPGPRALAEAETLASLIGSADLLADPYLPFAALETTDPRSLARVLSPVDLQAVLDGRSDRLLGGDDILVVLGSRDIGFLSSRPVLDLLRRAGRSRDPAECAGLEVLARRLSGDPEGVLARGPLARAAKDLTPSTMPCPRVFDEHPDLLAFAMEHAVLVRGVLQPGLYPAADRSDLATLSRAAGGGPRRLGVVSDPASGGGSASVAAGAEGGDIVDSVSPRIELAGHARFPGTRLLSQAPSLRALLGDGSQVPNGLYPLFGVIERYDRRRLTGRLIAFSPHEIVQGLSDRPLADGDTVRLFSFAEIRSAMTPRTGTSGGPGESAAPALLALLSDRSVDVHGAVREPGAYPVDGSVGLDLLLSAAGGLNDLADRNSVEITAREPPGDAGSVTSARRVVSLDAANGLAAVVGPGDSVRVNPLFSDREPYAVTIEGEVKRPGSFDVIRGERLSSLLKRAGGLTDQAYPAGAVFARESVRRQQAESFAAIARNIDRDISVVLARPDPPPAAQIEQARTLSSEFREAQPIGRITVEADPARLALRPELDIVLEPGDRIFFPKRPLTVTVTGEVLAPASLQFSPAKEADDYIGEAGGMTQYADASRAFVLKPDGSAQPLKISFWNHERTALVPGSTIIVPRDPEPFHFFRFTQNVGGLLSQLAVAAAAVFVLTDR</sequence>
<dbReference type="InterPro" id="IPR003715">
    <property type="entry name" value="Poly_export_N"/>
</dbReference>
<name>A0ABX7B0D8_9PROT</name>
<keyword evidence="7" id="KW-0732">Signal</keyword>
<keyword evidence="4" id="KW-1134">Transmembrane beta strand</keyword>
<evidence type="ECO:0000259" key="18">
    <source>
        <dbReference type="Pfam" id="PF10531"/>
    </source>
</evidence>
<evidence type="ECO:0000256" key="7">
    <source>
        <dbReference type="ARBA" id="ARBA00022729"/>
    </source>
</evidence>
<evidence type="ECO:0000256" key="11">
    <source>
        <dbReference type="ARBA" id="ARBA00023136"/>
    </source>
</evidence>
<keyword evidence="21" id="KW-1185">Reference proteome</keyword>
<feature type="domain" description="Soluble ligand binding" evidence="18">
    <location>
        <begin position="642"/>
        <end position="688"/>
    </location>
</feature>
<dbReference type="RefSeq" id="WP_201071371.1">
    <property type="nucleotide sequence ID" value="NZ_CP067420.1"/>
</dbReference>
<dbReference type="InterPro" id="IPR010425">
    <property type="entry name" value="Caps_synth_GfcC-like_C"/>
</dbReference>
<evidence type="ECO:0000256" key="10">
    <source>
        <dbReference type="ARBA" id="ARBA00023114"/>
    </source>
</evidence>
<comment type="subcellular location">
    <subcellularLocation>
        <location evidence="1">Cell outer membrane</location>
        <topology evidence="1">Multi-pass membrane protein</topology>
    </subcellularLocation>
</comment>
<evidence type="ECO:0000259" key="16">
    <source>
        <dbReference type="Pfam" id="PF02563"/>
    </source>
</evidence>
<keyword evidence="13" id="KW-0998">Cell outer membrane</keyword>
<evidence type="ECO:0000256" key="15">
    <source>
        <dbReference type="SAM" id="MobiDB-lite"/>
    </source>
</evidence>
<keyword evidence="14" id="KW-0449">Lipoprotein</keyword>
<feature type="domain" description="Soluble ligand binding" evidence="18">
    <location>
        <begin position="207"/>
        <end position="250"/>
    </location>
</feature>
<dbReference type="InterPro" id="IPR019554">
    <property type="entry name" value="Soluble_ligand-bd"/>
</dbReference>
<evidence type="ECO:0000256" key="8">
    <source>
        <dbReference type="ARBA" id="ARBA00023047"/>
    </source>
</evidence>
<keyword evidence="10" id="KW-0626">Porin</keyword>
<feature type="region of interest" description="Disordered" evidence="15">
    <location>
        <begin position="492"/>
        <end position="511"/>
    </location>
</feature>
<feature type="compositionally biased region" description="Low complexity" evidence="15">
    <location>
        <begin position="496"/>
        <end position="511"/>
    </location>
</feature>
<dbReference type="EMBL" id="CP067420">
    <property type="protein sequence ID" value="QQP87711.1"/>
    <property type="molecule type" value="Genomic_DNA"/>
</dbReference>
<evidence type="ECO:0000256" key="3">
    <source>
        <dbReference type="ARBA" id="ARBA00022448"/>
    </source>
</evidence>
<dbReference type="InterPro" id="IPR049712">
    <property type="entry name" value="Poly_export"/>
</dbReference>
<dbReference type="PANTHER" id="PTHR33619:SF3">
    <property type="entry name" value="POLYSACCHARIDE EXPORT PROTEIN GFCE-RELATED"/>
    <property type="match status" value="1"/>
</dbReference>
<accession>A0ABX7B0D8</accession>
<evidence type="ECO:0000259" key="19">
    <source>
        <dbReference type="Pfam" id="PF22461"/>
    </source>
</evidence>
<evidence type="ECO:0000256" key="14">
    <source>
        <dbReference type="ARBA" id="ARBA00023288"/>
    </source>
</evidence>
<keyword evidence="9" id="KW-0406">Ion transport</keyword>
<protein>
    <submittedName>
        <fullName evidence="20">SLBB domain-containing protein</fullName>
    </submittedName>
</protein>
<gene>
    <name evidence="20" type="ORF">IGS68_16630</name>
</gene>
<reference evidence="20" key="1">
    <citation type="submission" date="2021-02" db="EMBL/GenBank/DDBJ databases">
        <title>Skermanella TT6 skin isolate.</title>
        <authorList>
            <person name="Lee K."/>
            <person name="Ganzorig M."/>
        </authorList>
    </citation>
    <scope>NUCLEOTIDE SEQUENCE</scope>
    <source>
        <strain evidence="20">TT6</strain>
    </source>
</reference>
<dbReference type="Gene3D" id="3.10.560.10">
    <property type="entry name" value="Outer membrane lipoprotein wza domain like"/>
    <property type="match status" value="5"/>
</dbReference>
<evidence type="ECO:0000256" key="1">
    <source>
        <dbReference type="ARBA" id="ARBA00004571"/>
    </source>
</evidence>
<keyword evidence="11" id="KW-0472">Membrane</keyword>
<dbReference type="Pfam" id="PF10531">
    <property type="entry name" value="SLBB"/>
    <property type="match status" value="3"/>
</dbReference>
<dbReference type="Proteomes" id="UP000595197">
    <property type="component" value="Chromosome"/>
</dbReference>
<evidence type="ECO:0000256" key="6">
    <source>
        <dbReference type="ARBA" id="ARBA00022692"/>
    </source>
</evidence>
<dbReference type="PANTHER" id="PTHR33619">
    <property type="entry name" value="POLYSACCHARIDE EXPORT PROTEIN GFCE-RELATED"/>
    <property type="match status" value="1"/>
</dbReference>
<dbReference type="Pfam" id="PF02563">
    <property type="entry name" value="Poly_export"/>
    <property type="match status" value="1"/>
</dbReference>
<feature type="domain" description="Polysaccharide export protein N-terminal" evidence="16">
    <location>
        <begin position="44"/>
        <end position="105"/>
    </location>
</feature>
<feature type="domain" description="Capsule biosynthesis GfcC-like C-terminal" evidence="17">
    <location>
        <begin position="878"/>
        <end position="940"/>
    </location>
</feature>
<evidence type="ECO:0000256" key="2">
    <source>
        <dbReference type="ARBA" id="ARBA00009450"/>
    </source>
</evidence>
<keyword evidence="6" id="KW-0812">Transmembrane</keyword>
<keyword evidence="3" id="KW-0813">Transport</keyword>
<evidence type="ECO:0000313" key="20">
    <source>
        <dbReference type="EMBL" id="QQP87711.1"/>
    </source>
</evidence>
<feature type="domain" description="Soluble ligand binding" evidence="18">
    <location>
        <begin position="734"/>
        <end position="772"/>
    </location>
</feature>
<feature type="domain" description="SLBB" evidence="19">
    <location>
        <begin position="127"/>
        <end position="200"/>
    </location>
</feature>
<keyword evidence="5" id="KW-0762">Sugar transport</keyword>
<dbReference type="Gene3D" id="3.30.1950.10">
    <property type="entry name" value="wza like domain"/>
    <property type="match status" value="1"/>
</dbReference>